<keyword evidence="3 4" id="KW-0408">Iron</keyword>
<proteinExistence type="predicted"/>
<dbReference type="GO" id="GO:0009055">
    <property type="term" value="F:electron transfer activity"/>
    <property type="evidence" value="ECO:0007669"/>
    <property type="project" value="InterPro"/>
</dbReference>
<evidence type="ECO:0000256" key="3">
    <source>
        <dbReference type="ARBA" id="ARBA00023004"/>
    </source>
</evidence>
<evidence type="ECO:0000259" key="6">
    <source>
        <dbReference type="PROSITE" id="PS51007"/>
    </source>
</evidence>
<organism evidence="7 8">
    <name type="scientific">Cystobacter ferrugineus</name>
    <dbReference type="NCBI Taxonomy" id="83449"/>
    <lineage>
        <taxon>Bacteria</taxon>
        <taxon>Pseudomonadati</taxon>
        <taxon>Myxococcota</taxon>
        <taxon>Myxococcia</taxon>
        <taxon>Myxococcales</taxon>
        <taxon>Cystobacterineae</taxon>
        <taxon>Archangiaceae</taxon>
        <taxon>Cystobacter</taxon>
    </lineage>
</organism>
<dbReference type="InterPro" id="IPR009056">
    <property type="entry name" value="Cyt_c-like_dom"/>
</dbReference>
<dbReference type="SUPFAM" id="SSF51004">
    <property type="entry name" value="C-terminal (heme d1) domain of cytochrome cd1-nitrite reductase"/>
    <property type="match status" value="1"/>
</dbReference>
<evidence type="ECO:0000256" key="5">
    <source>
        <dbReference type="SAM" id="SignalP"/>
    </source>
</evidence>
<accession>A0A1L9BEI5</accession>
<dbReference type="Gene3D" id="2.130.10.10">
    <property type="entry name" value="YVTN repeat-like/Quinoprotein amine dehydrogenase"/>
    <property type="match status" value="2"/>
</dbReference>
<feature type="chain" id="PRO_5011956526" description="Cytochrome c domain-containing protein" evidence="5">
    <location>
        <begin position="24"/>
        <end position="919"/>
    </location>
</feature>
<dbReference type="InterPro" id="IPR011048">
    <property type="entry name" value="Haem_d1_sf"/>
</dbReference>
<reference evidence="8" key="1">
    <citation type="submission" date="2016-11" db="EMBL/GenBank/DDBJ databases">
        <authorList>
            <person name="Shukria A."/>
            <person name="Stevens D.C."/>
        </authorList>
    </citation>
    <scope>NUCLEOTIDE SEQUENCE [LARGE SCALE GENOMIC DNA]</scope>
    <source>
        <strain evidence="8">Cbfe23</strain>
    </source>
</reference>
<dbReference type="PANTHER" id="PTHR47197:SF3">
    <property type="entry name" value="DIHYDRO-HEME D1 DEHYDROGENASE"/>
    <property type="match status" value="1"/>
</dbReference>
<dbReference type="PANTHER" id="PTHR47197">
    <property type="entry name" value="PROTEIN NIRF"/>
    <property type="match status" value="1"/>
</dbReference>
<dbReference type="InterPro" id="IPR015943">
    <property type="entry name" value="WD40/YVTN_repeat-like_dom_sf"/>
</dbReference>
<evidence type="ECO:0000256" key="1">
    <source>
        <dbReference type="ARBA" id="ARBA00022617"/>
    </source>
</evidence>
<protein>
    <recommendedName>
        <fullName evidence="6">Cytochrome c domain-containing protein</fullName>
    </recommendedName>
</protein>
<gene>
    <name evidence="7" type="ORF">BON30_06810</name>
</gene>
<evidence type="ECO:0000256" key="2">
    <source>
        <dbReference type="ARBA" id="ARBA00022723"/>
    </source>
</evidence>
<keyword evidence="1 4" id="KW-0349">Heme</keyword>
<comment type="caution">
    <text evidence="7">The sequence shown here is derived from an EMBL/GenBank/DDBJ whole genome shotgun (WGS) entry which is preliminary data.</text>
</comment>
<dbReference type="PROSITE" id="PS51257">
    <property type="entry name" value="PROKAR_LIPOPROTEIN"/>
    <property type="match status" value="1"/>
</dbReference>
<dbReference type="GO" id="GO:0046872">
    <property type="term" value="F:metal ion binding"/>
    <property type="evidence" value="ECO:0007669"/>
    <property type="project" value="UniProtKB-KW"/>
</dbReference>
<dbReference type="PROSITE" id="PS51007">
    <property type="entry name" value="CYTC"/>
    <property type="match status" value="2"/>
</dbReference>
<keyword evidence="8" id="KW-1185">Reference proteome</keyword>
<feature type="signal peptide" evidence="5">
    <location>
        <begin position="1"/>
        <end position="23"/>
    </location>
</feature>
<name>A0A1L9BEI5_9BACT</name>
<keyword evidence="5" id="KW-0732">Signal</keyword>
<dbReference type="GO" id="GO:0020037">
    <property type="term" value="F:heme binding"/>
    <property type="evidence" value="ECO:0007669"/>
    <property type="project" value="InterPro"/>
</dbReference>
<evidence type="ECO:0000313" key="8">
    <source>
        <dbReference type="Proteomes" id="UP000182229"/>
    </source>
</evidence>
<dbReference type="SUPFAM" id="SSF46626">
    <property type="entry name" value="Cytochrome c"/>
    <property type="match status" value="2"/>
</dbReference>
<dbReference type="STRING" id="83449.BON30_06810"/>
<reference evidence="7 8" key="2">
    <citation type="submission" date="2016-12" db="EMBL/GenBank/DDBJ databases">
        <title>Draft Genome Sequence of Cystobacter ferrugineus Strain Cbfe23.</title>
        <authorList>
            <person name="Akbar S."/>
            <person name="Dowd S.E."/>
            <person name="Stevens D.C."/>
        </authorList>
    </citation>
    <scope>NUCLEOTIDE SEQUENCE [LARGE SCALE GENOMIC DNA]</scope>
    <source>
        <strain evidence="7 8">Cbfe23</strain>
    </source>
</reference>
<dbReference type="InterPro" id="IPR036909">
    <property type="entry name" value="Cyt_c-like_dom_sf"/>
</dbReference>
<feature type="domain" description="Cytochrome c" evidence="6">
    <location>
        <begin position="588"/>
        <end position="681"/>
    </location>
</feature>
<dbReference type="Gene3D" id="1.10.760.10">
    <property type="entry name" value="Cytochrome c-like domain"/>
    <property type="match status" value="1"/>
</dbReference>
<evidence type="ECO:0000313" key="7">
    <source>
        <dbReference type="EMBL" id="OJH40653.1"/>
    </source>
</evidence>
<dbReference type="OrthoDB" id="5477534at2"/>
<dbReference type="Proteomes" id="UP000182229">
    <property type="component" value="Unassembled WGS sequence"/>
</dbReference>
<dbReference type="RefSeq" id="WP_071897097.1">
    <property type="nucleotide sequence ID" value="NZ_MPIN01000002.1"/>
</dbReference>
<sequence>MRATPFVLFCSASVLLLSASACRDEPEPSPEPVCAEALLPLQNPRSHTLGETFYLPRLKQDERCPSTLEWQVVSAPEGSRNTAYTRGAPEPRFTPDMPGDYVLRLGELRDSEVPLHVVARSPAERFRNHYLTPLSGVVRVGEELWTANGASYTVSRLARVDGTQWSQQGEVPVGAWPSALAWREPLPYVLVAQRGSDTVGFIDRERGVLVDSLWVGDEPSGLALSPDARRLYVSLATQRRVAVVDLTVREVVAQVEVGFDPRALALSPDGRRLFVASYRSGNHAKDTRGKYGPEDDQDISVVDTASLTTIATVDGVSADLRALALSEDGSELYVAATDGDPEPSQADATAKPFVHEVVVVDADAEVPGVLRRADLTRQAGSGGPVVNPAGVLAVGDTLWVSSESSDVVVALDRNTLAEKARVAVGPGARQMVALDAAGTVAVHCFQSFELWVLRADGTVLQKVKLAEDPRPANVALGERVFTRPGGGFAANHSCSSCHVETQNDGMVWRFGPSIWHNVRPLQLLDATTPLEWGAYVSSSENFGYQGPASIVSRPATPEEALGLQAFLGSLLGAPRATGHTRLDGSYTEAALRGQALFEGKAACSGCHTPPLYTSRGYVAQGKSGEPADIPTLLGTYRHGIYFVGAKARSLEAALEVAIDYVKVPLSAEERADLLAFLRELTPKGGAPMGIWPDIDSDEGVYPDVRPSVAFADPVEDTQGKTAAEVAAEYVVLEDALGNRVSGAVEVQGGRLTFVPAAPLAPGARYRFRVLPGLPFLSGGSLWGEFGSEFTVAKPAAGTWPRTMRMTVQVPGREGTAPVDFVLETTEASRPGGLTLTILPQGSGSQQRQQVWSRLDGDRWRVQPFAMPLFRTSVADASEVMGTVTQVDPSTQGITRVEGKLRIRGPGIDMPDVAFSIVPQ</sequence>
<dbReference type="InterPro" id="IPR051200">
    <property type="entry name" value="Host-pathogen_enzymatic-act"/>
</dbReference>
<dbReference type="AlphaFoldDB" id="A0A1L9BEI5"/>
<feature type="domain" description="Cytochrome c" evidence="6">
    <location>
        <begin position="472"/>
        <end position="571"/>
    </location>
</feature>
<dbReference type="EMBL" id="MPIN01000002">
    <property type="protein sequence ID" value="OJH40653.1"/>
    <property type="molecule type" value="Genomic_DNA"/>
</dbReference>
<evidence type="ECO:0000256" key="4">
    <source>
        <dbReference type="PROSITE-ProRule" id="PRU00433"/>
    </source>
</evidence>
<keyword evidence="2 4" id="KW-0479">Metal-binding</keyword>